<organism evidence="14 15">
    <name type="scientific">Pedococcus aerophilus</name>
    <dbReference type="NCBI Taxonomy" id="436356"/>
    <lineage>
        <taxon>Bacteria</taxon>
        <taxon>Bacillati</taxon>
        <taxon>Actinomycetota</taxon>
        <taxon>Actinomycetes</taxon>
        <taxon>Micrococcales</taxon>
        <taxon>Intrasporangiaceae</taxon>
        <taxon>Pedococcus</taxon>
    </lineage>
</organism>
<evidence type="ECO:0000256" key="7">
    <source>
        <dbReference type="ARBA" id="ARBA00023136"/>
    </source>
</evidence>
<evidence type="ECO:0000256" key="5">
    <source>
        <dbReference type="ARBA" id="ARBA00022989"/>
    </source>
</evidence>
<evidence type="ECO:0000313" key="15">
    <source>
        <dbReference type="Proteomes" id="UP001501326"/>
    </source>
</evidence>
<dbReference type="Gene3D" id="1.10.10.1320">
    <property type="entry name" value="Anti-sigma factor, zinc-finger domain"/>
    <property type="match status" value="1"/>
</dbReference>
<protein>
    <recommendedName>
        <fullName evidence="10">Regulator of SigK</fullName>
    </recommendedName>
    <alternativeName>
        <fullName evidence="9">Sigma-K anti-sigma factor RskA</fullName>
    </alternativeName>
</protein>
<dbReference type="InterPro" id="IPR027383">
    <property type="entry name" value="Znf_put"/>
</dbReference>
<feature type="domain" description="Putative zinc-finger" evidence="13">
    <location>
        <begin position="4"/>
        <end position="35"/>
    </location>
</feature>
<dbReference type="Pfam" id="PF13490">
    <property type="entry name" value="zf-HC2"/>
    <property type="match status" value="1"/>
</dbReference>
<dbReference type="InterPro" id="IPR051474">
    <property type="entry name" value="Anti-sigma-K/W_factor"/>
</dbReference>
<evidence type="ECO:0000313" key="14">
    <source>
        <dbReference type="EMBL" id="GAA2737874.1"/>
    </source>
</evidence>
<reference evidence="14 15" key="1">
    <citation type="journal article" date="2019" name="Int. J. Syst. Evol. Microbiol.">
        <title>The Global Catalogue of Microorganisms (GCM) 10K type strain sequencing project: providing services to taxonomists for standard genome sequencing and annotation.</title>
        <authorList>
            <consortium name="The Broad Institute Genomics Platform"/>
            <consortium name="The Broad Institute Genome Sequencing Center for Infectious Disease"/>
            <person name="Wu L."/>
            <person name="Ma J."/>
        </authorList>
    </citation>
    <scope>NUCLEOTIDE SEQUENCE [LARGE SCALE GENOMIC DNA]</scope>
    <source>
        <strain evidence="14 15">JCM 16378</strain>
    </source>
</reference>
<dbReference type="Pfam" id="PF10099">
    <property type="entry name" value="RskA_C"/>
    <property type="match status" value="1"/>
</dbReference>
<evidence type="ECO:0000256" key="8">
    <source>
        <dbReference type="ARBA" id="ARBA00023163"/>
    </source>
</evidence>
<sequence>MSADVHSLVGAYAVDAIDEQERAAFELHLRECPECMDEVSSLRAAASSLSLVSEVVPPASMRDAVLAGIRTVRPLPPLETSGTAGHTLDSSSDEGPTGPVGPGGSGASSSVRTNGTGTDGSPAHTGAVQQDLPSNVVPMRRRRPVAEWLVGAAAAVALIAGGIAWSPWSSGPDTQQISASERVLEASDAQRVVQNINGAKVTIVRSQSLGKAVVIADNMPAAPDGKDFQFWFNQPNKGMVSAGVMPHGTAPTVSVMLDGDASTALAAGITLEPAGGSPEPTSAPLALFAFS</sequence>
<keyword evidence="7" id="KW-0472">Membrane</keyword>
<keyword evidence="4" id="KW-0812">Transmembrane</keyword>
<keyword evidence="5" id="KW-1133">Transmembrane helix</keyword>
<evidence type="ECO:0000256" key="10">
    <source>
        <dbReference type="ARBA" id="ARBA00030803"/>
    </source>
</evidence>
<feature type="compositionally biased region" description="Polar residues" evidence="11">
    <location>
        <begin position="80"/>
        <end position="94"/>
    </location>
</feature>
<feature type="domain" description="Anti-sigma K factor RskA C-terminal" evidence="12">
    <location>
        <begin position="150"/>
        <end position="284"/>
    </location>
</feature>
<keyword evidence="3" id="KW-1003">Cell membrane</keyword>
<evidence type="ECO:0000259" key="12">
    <source>
        <dbReference type="Pfam" id="PF10099"/>
    </source>
</evidence>
<evidence type="ECO:0000256" key="6">
    <source>
        <dbReference type="ARBA" id="ARBA00023015"/>
    </source>
</evidence>
<evidence type="ECO:0000256" key="3">
    <source>
        <dbReference type="ARBA" id="ARBA00022475"/>
    </source>
</evidence>
<evidence type="ECO:0000259" key="13">
    <source>
        <dbReference type="Pfam" id="PF13490"/>
    </source>
</evidence>
<dbReference type="EMBL" id="BAAARN010000003">
    <property type="protein sequence ID" value="GAA2737874.1"/>
    <property type="molecule type" value="Genomic_DNA"/>
</dbReference>
<dbReference type="PANTHER" id="PTHR37461">
    <property type="entry name" value="ANTI-SIGMA-K FACTOR RSKA"/>
    <property type="match status" value="1"/>
</dbReference>
<name>A0ABN3USY4_9MICO</name>
<dbReference type="PANTHER" id="PTHR37461:SF1">
    <property type="entry name" value="ANTI-SIGMA-K FACTOR RSKA"/>
    <property type="match status" value="1"/>
</dbReference>
<comment type="subcellular location">
    <subcellularLocation>
        <location evidence="2">Cell membrane</location>
    </subcellularLocation>
    <subcellularLocation>
        <location evidence="1">Membrane</location>
        <topology evidence="1">Single-pass membrane protein</topology>
    </subcellularLocation>
</comment>
<evidence type="ECO:0000256" key="4">
    <source>
        <dbReference type="ARBA" id="ARBA00022692"/>
    </source>
</evidence>
<feature type="region of interest" description="Disordered" evidence="11">
    <location>
        <begin position="75"/>
        <end position="136"/>
    </location>
</feature>
<comment type="caution">
    <text evidence="14">The sequence shown here is derived from an EMBL/GenBank/DDBJ whole genome shotgun (WGS) entry which is preliminary data.</text>
</comment>
<evidence type="ECO:0000256" key="2">
    <source>
        <dbReference type="ARBA" id="ARBA00004236"/>
    </source>
</evidence>
<evidence type="ECO:0000256" key="1">
    <source>
        <dbReference type="ARBA" id="ARBA00004167"/>
    </source>
</evidence>
<gene>
    <name evidence="14" type="ORF">GCM10009867_26840</name>
</gene>
<keyword evidence="15" id="KW-1185">Reference proteome</keyword>
<evidence type="ECO:0000256" key="11">
    <source>
        <dbReference type="SAM" id="MobiDB-lite"/>
    </source>
</evidence>
<keyword evidence="6" id="KW-0805">Transcription regulation</keyword>
<proteinExistence type="predicted"/>
<dbReference type="InterPro" id="IPR041916">
    <property type="entry name" value="Anti_sigma_zinc_sf"/>
</dbReference>
<dbReference type="InterPro" id="IPR018764">
    <property type="entry name" value="RskA_C"/>
</dbReference>
<dbReference type="Proteomes" id="UP001501326">
    <property type="component" value="Unassembled WGS sequence"/>
</dbReference>
<evidence type="ECO:0000256" key="9">
    <source>
        <dbReference type="ARBA" id="ARBA00029829"/>
    </source>
</evidence>
<accession>A0ABN3USY4</accession>
<dbReference type="RefSeq" id="WP_344194264.1">
    <property type="nucleotide sequence ID" value="NZ_BAAARN010000003.1"/>
</dbReference>
<keyword evidence="8" id="KW-0804">Transcription</keyword>